<dbReference type="PANTHER" id="PTHR31635:SF196">
    <property type="entry name" value="REVERSE TRANSCRIPTASE DOMAIN-CONTAINING PROTEIN-RELATED"/>
    <property type="match status" value="1"/>
</dbReference>
<organism evidence="5 6">
    <name type="scientific">Cannabis sativa</name>
    <name type="common">Hemp</name>
    <name type="synonym">Marijuana</name>
    <dbReference type="NCBI Taxonomy" id="3483"/>
    <lineage>
        <taxon>Eukaryota</taxon>
        <taxon>Viridiplantae</taxon>
        <taxon>Streptophyta</taxon>
        <taxon>Embryophyta</taxon>
        <taxon>Tracheophyta</taxon>
        <taxon>Spermatophyta</taxon>
        <taxon>Magnoliopsida</taxon>
        <taxon>eudicotyledons</taxon>
        <taxon>Gunneridae</taxon>
        <taxon>Pentapetalae</taxon>
        <taxon>rosids</taxon>
        <taxon>fabids</taxon>
        <taxon>Rosales</taxon>
        <taxon>Cannabaceae</taxon>
        <taxon>Cannabis</taxon>
    </lineage>
</organism>
<evidence type="ECO:0000313" key="5">
    <source>
        <dbReference type="EnsemblPlants" id="cds.evm.model.05.1214"/>
    </source>
</evidence>
<dbReference type="InterPro" id="IPR036397">
    <property type="entry name" value="RNaseH_sf"/>
</dbReference>
<reference evidence="5" key="1">
    <citation type="submission" date="2018-11" db="EMBL/GenBank/DDBJ databases">
        <authorList>
            <person name="Grassa J C."/>
        </authorList>
    </citation>
    <scope>NUCLEOTIDE SEQUENCE [LARGE SCALE GENOMIC DNA]</scope>
</reference>
<reference evidence="5" key="2">
    <citation type="submission" date="2021-03" db="UniProtKB">
        <authorList>
            <consortium name="EnsemblPlants"/>
        </authorList>
    </citation>
    <scope>IDENTIFICATION</scope>
</reference>
<dbReference type="InterPro" id="IPR026960">
    <property type="entry name" value="RVT-Znf"/>
</dbReference>
<evidence type="ECO:0000313" key="6">
    <source>
        <dbReference type="Proteomes" id="UP000596661"/>
    </source>
</evidence>
<dbReference type="InterPro" id="IPR000477">
    <property type="entry name" value="RT_dom"/>
</dbReference>
<feature type="domain" description="RNase H type-1" evidence="2">
    <location>
        <begin position="1071"/>
        <end position="1192"/>
    </location>
</feature>
<name>A0A803PKG2_CANSA</name>
<keyword evidence="6" id="KW-1185">Reference proteome</keyword>
<dbReference type="Gene3D" id="3.30.420.10">
    <property type="entry name" value="Ribonuclease H-like superfamily/Ribonuclease H"/>
    <property type="match status" value="1"/>
</dbReference>
<dbReference type="Pfam" id="PF13966">
    <property type="entry name" value="zf-RVT"/>
    <property type="match status" value="1"/>
</dbReference>
<proteinExistence type="predicted"/>
<dbReference type="Proteomes" id="UP000596661">
    <property type="component" value="Chromosome 5"/>
</dbReference>
<feature type="domain" description="Reverse transcriptase zinc-binding" evidence="3">
    <location>
        <begin position="947"/>
        <end position="1013"/>
    </location>
</feature>
<dbReference type="Pfam" id="PF13456">
    <property type="entry name" value="RVT_3"/>
    <property type="match status" value="1"/>
</dbReference>
<dbReference type="InterPro" id="IPR002156">
    <property type="entry name" value="RNaseH_domain"/>
</dbReference>
<feature type="domain" description="Zinc knuckle CX2CX4HX4C" evidence="4">
    <location>
        <begin position="146"/>
        <end position="194"/>
    </location>
</feature>
<dbReference type="Gramene" id="evm.model.05.1214">
    <property type="protein sequence ID" value="cds.evm.model.05.1214"/>
    <property type="gene ID" value="evm.TU.05.1214"/>
</dbReference>
<evidence type="ECO:0000259" key="3">
    <source>
        <dbReference type="Pfam" id="PF13966"/>
    </source>
</evidence>
<dbReference type="Pfam" id="PF14392">
    <property type="entry name" value="zf-CCHC_4"/>
    <property type="match status" value="1"/>
</dbReference>
<dbReference type="Pfam" id="PF00078">
    <property type="entry name" value="RVT_1"/>
    <property type="match status" value="1"/>
</dbReference>
<evidence type="ECO:0000259" key="4">
    <source>
        <dbReference type="Pfam" id="PF14392"/>
    </source>
</evidence>
<dbReference type="InterPro" id="IPR025836">
    <property type="entry name" value="Zn_knuckle_CX2CX4HX4C"/>
</dbReference>
<dbReference type="GO" id="GO:0003676">
    <property type="term" value="F:nucleic acid binding"/>
    <property type="evidence" value="ECO:0007669"/>
    <property type="project" value="InterPro"/>
</dbReference>
<evidence type="ECO:0008006" key="7">
    <source>
        <dbReference type="Google" id="ProtNLM"/>
    </source>
</evidence>
<dbReference type="InterPro" id="IPR012337">
    <property type="entry name" value="RNaseH-like_sf"/>
</dbReference>
<dbReference type="InterPro" id="IPR044730">
    <property type="entry name" value="RNase_H-like_dom_plant"/>
</dbReference>
<protein>
    <recommendedName>
        <fullName evidence="7">Reverse transcriptase domain-containing protein</fullName>
    </recommendedName>
</protein>
<dbReference type="SUPFAM" id="SSF53098">
    <property type="entry name" value="Ribonuclease H-like"/>
    <property type="match status" value="1"/>
</dbReference>
<dbReference type="CDD" id="cd06222">
    <property type="entry name" value="RNase_H_like"/>
    <property type="match status" value="1"/>
</dbReference>
<accession>A0A803PKG2</accession>
<dbReference type="CDD" id="cd01650">
    <property type="entry name" value="RT_nLTR_like"/>
    <property type="match status" value="1"/>
</dbReference>
<dbReference type="GO" id="GO:0004523">
    <property type="term" value="F:RNA-DNA hybrid ribonuclease activity"/>
    <property type="evidence" value="ECO:0007669"/>
    <property type="project" value="InterPro"/>
</dbReference>
<sequence>MVLGCYGFGLGENRIDLASPFLPEVISSNHEHQPEPNNHSLQLTAEEALIHDFDHVSIHPETQPDSNCLVVKILTPKTPKPNWIGNAMKDAWIARFPFTFTDYHSGLFLCHGLAHFIADTIGDLIEVHLASLYDSITLFMRIRVLLDTTKPLFRCMNIHFRKLSLTKWVKFQCEGLQNYCYNCGKLDHTFNWCENFLHYCVTHAHPPSLSYKHVLRAPAKSFYKKSIFELSNSTPFEEIQSLNNVTSQSLQDAVDQSLVLSIANTASVFNSITCPINSSPIITSTVLISTSQGKAPMYPESTRVNSKTPPEPIHLRARVAHLNISGSKRTYTRQSSHVGKNESLKLECSWIGDSRAFQNLSLLVQQHRPMILFVMETKLAINSIILFKAKLSFDNVFEVPRQGLGGGFNDKSSPNPPHSHAMINFQNFITKFDLHPFPLWEIVSPGSMAKFVKDLKGITRCITPDQFYFLSKDFDFSEVKSSLFQISGDKAPSLDGLNPLFYQKNLNILGHSFGHAVLDVLNKGASISSINATYLVLVPKKSNATKVRDFRPISLCSTIYKVVAKSIANRLKTVLTSLISHNQGAFHSNRIIFNNILIANEVNNSINGHKNDKVGWAALKLDMEKAFDKVEWGLSAIIHLKEHASLFKGVSICRSVPSISHLLFADDSLLFTHVSHRSSHSIHDVLTTYNKATGQSVNFAKSSVICSPNTSPQDKSSFLSSLGMVDKPFIDTYFGVPQYFSRSKKSSFHFILQRASSKLSIWNSKLFSKAGKKILLKAAMLAKQAWRVFQHPSSLLATLLKAKYFKHSDFLQASLGHSPSFSWRSLIWGRNLLLKGLVWKIGDGKSISTLSPNWWPGYTNPCYKDDSQPPENNVSYFINDNGSWDLHKLNSYFDKDMIQSILAIPTNPPSKGYLIWGHDSSGILTVNFAYHLANYHHSSPSSSNPNTLKCWWKSDWSSNIPPKIKHFIWKAFYHLLPSNLNLFSRRALDNPYCILCLNKVESNSHSLLECSRADKKPNDQEIEPFIHSYLQEYNEAQTKVLPVLKFSQGNSSTNVTIESFQPPSGFYKLSVDATTQRKTNKQGFGAVVQDRNRQIIAGFYSSTVSCTQPIFAEAEALSRALTWCSVVKFPIGLIVLDCQVLINKIIQRRHNFSALSDRVWQIISSLSLFPNASICFIHGSLNILAHNLAQQALGTNEEVI</sequence>
<evidence type="ECO:0000259" key="2">
    <source>
        <dbReference type="Pfam" id="PF13456"/>
    </source>
</evidence>
<dbReference type="EMBL" id="UZAU01000505">
    <property type="status" value="NOT_ANNOTATED_CDS"/>
    <property type="molecule type" value="Genomic_DNA"/>
</dbReference>
<dbReference type="AlphaFoldDB" id="A0A803PKG2"/>
<dbReference type="PANTHER" id="PTHR31635">
    <property type="entry name" value="REVERSE TRANSCRIPTASE DOMAIN-CONTAINING PROTEIN-RELATED"/>
    <property type="match status" value="1"/>
</dbReference>
<feature type="domain" description="Reverse transcriptase" evidence="1">
    <location>
        <begin position="538"/>
        <end position="632"/>
    </location>
</feature>
<evidence type="ECO:0000259" key="1">
    <source>
        <dbReference type="Pfam" id="PF00078"/>
    </source>
</evidence>
<dbReference type="EnsemblPlants" id="evm.model.05.1214">
    <property type="protein sequence ID" value="cds.evm.model.05.1214"/>
    <property type="gene ID" value="evm.TU.05.1214"/>
</dbReference>